<keyword evidence="4 11" id="KW-0479">Metal-binding</keyword>
<reference evidence="15" key="2">
    <citation type="journal article" date="2021" name="PeerJ">
        <title>Extensive microbial diversity within the chicken gut microbiome revealed by metagenomics and culture.</title>
        <authorList>
            <person name="Gilroy R."/>
            <person name="Ravi A."/>
            <person name="Getino M."/>
            <person name="Pursley I."/>
            <person name="Horton D.L."/>
            <person name="Alikhan N.F."/>
            <person name="Baker D."/>
            <person name="Gharbi K."/>
            <person name="Hall N."/>
            <person name="Watson M."/>
            <person name="Adriaenssens E.M."/>
            <person name="Foster-Nyarko E."/>
            <person name="Jarju S."/>
            <person name="Secka A."/>
            <person name="Antonio M."/>
            <person name="Oren A."/>
            <person name="Chaudhuri R.R."/>
            <person name="La Ragione R."/>
            <person name="Hildebrand F."/>
            <person name="Pallen M.J."/>
        </authorList>
    </citation>
    <scope>NUCLEOTIDE SEQUENCE</scope>
    <source>
        <strain evidence="15">ChiSjej1B19-7085</strain>
    </source>
</reference>
<feature type="binding site" evidence="11">
    <location>
        <position position="215"/>
    </location>
    <ligand>
        <name>Mn(2+)</name>
        <dbReference type="ChEBI" id="CHEBI:29035"/>
    </ligand>
</feature>
<dbReference type="AlphaFoldDB" id="A0A9D1DPC9"/>
<reference evidence="15" key="1">
    <citation type="submission" date="2020-10" db="EMBL/GenBank/DDBJ databases">
        <authorList>
            <person name="Gilroy R."/>
        </authorList>
    </citation>
    <scope>NUCLEOTIDE SEQUENCE</scope>
    <source>
        <strain evidence="15">ChiSjej1B19-7085</strain>
    </source>
</reference>
<keyword evidence="5 13" id="KW-0378">Hydrolase</keyword>
<evidence type="ECO:0000256" key="6">
    <source>
        <dbReference type="ARBA" id="ARBA00023027"/>
    </source>
</evidence>
<feature type="domain" description="Glycosyl hydrolase family 4 C-terminal" evidence="14">
    <location>
        <begin position="213"/>
        <end position="433"/>
    </location>
</feature>
<dbReference type="InterPro" id="IPR022616">
    <property type="entry name" value="Glyco_hydro_4_C"/>
</dbReference>
<keyword evidence="6 13" id="KW-0520">NAD</keyword>
<dbReference type="GO" id="GO:0005975">
    <property type="term" value="P:carbohydrate metabolic process"/>
    <property type="evidence" value="ECO:0007669"/>
    <property type="project" value="InterPro"/>
</dbReference>
<evidence type="ECO:0000256" key="11">
    <source>
        <dbReference type="PIRSR" id="PIRSR601088-3"/>
    </source>
</evidence>
<comment type="similarity">
    <text evidence="2 13">Belongs to the glycosyl hydrolase 4 family.</text>
</comment>
<dbReference type="Pfam" id="PF11975">
    <property type="entry name" value="Glyco_hydro_4C"/>
    <property type="match status" value="1"/>
</dbReference>
<dbReference type="InterPro" id="IPR036291">
    <property type="entry name" value="NAD(P)-bd_dom_sf"/>
</dbReference>
<name>A0A9D1DPC9_9FIRM</name>
<evidence type="ECO:0000313" key="15">
    <source>
        <dbReference type="EMBL" id="HIR56592.1"/>
    </source>
</evidence>
<proteinExistence type="inferred from homology"/>
<keyword evidence="7 11" id="KW-0464">Manganese</keyword>
<dbReference type="GO" id="GO:0016616">
    <property type="term" value="F:oxidoreductase activity, acting on the CH-OH group of donors, NAD or NADP as acceptor"/>
    <property type="evidence" value="ECO:0007669"/>
    <property type="project" value="InterPro"/>
</dbReference>
<comment type="caution">
    <text evidence="15">The sequence shown here is derived from an EMBL/GenBank/DDBJ whole genome shotgun (WGS) entry which is preliminary data.</text>
</comment>
<dbReference type="InterPro" id="IPR015955">
    <property type="entry name" value="Lactate_DH/Glyco_Ohase_4_C"/>
</dbReference>
<evidence type="ECO:0000256" key="10">
    <source>
        <dbReference type="PIRSR" id="PIRSR601088-2"/>
    </source>
</evidence>
<comment type="cofactor">
    <cofactor evidence="13">
        <name>NAD(+)</name>
        <dbReference type="ChEBI" id="CHEBI:57540"/>
    </cofactor>
    <text evidence="13">Binds 1 NAD(+) per subunit.</text>
</comment>
<dbReference type="Proteomes" id="UP000886785">
    <property type="component" value="Unassembled WGS sequence"/>
</dbReference>
<evidence type="ECO:0000256" key="9">
    <source>
        <dbReference type="ARBA" id="ARBA00023295"/>
    </source>
</evidence>
<dbReference type="Gene3D" id="3.90.1820.10">
    <property type="entry name" value="AglA-like glucosidase"/>
    <property type="match status" value="1"/>
</dbReference>
<dbReference type="InterPro" id="IPR053715">
    <property type="entry name" value="GH4_Enzyme_sf"/>
</dbReference>
<keyword evidence="11" id="KW-0408">Iron</keyword>
<dbReference type="PANTHER" id="PTHR32092">
    <property type="entry name" value="6-PHOSPHO-BETA-GLUCOSIDASE-RELATED"/>
    <property type="match status" value="1"/>
</dbReference>
<evidence type="ECO:0000256" key="5">
    <source>
        <dbReference type="ARBA" id="ARBA00022801"/>
    </source>
</evidence>
<dbReference type="InterPro" id="IPR001088">
    <property type="entry name" value="Glyco_hydro_4"/>
</dbReference>
<dbReference type="Pfam" id="PF02056">
    <property type="entry name" value="Glyco_hydro_4"/>
    <property type="match status" value="1"/>
</dbReference>
<evidence type="ECO:0000256" key="3">
    <source>
        <dbReference type="ARBA" id="ARBA00011881"/>
    </source>
</evidence>
<accession>A0A9D1DPC9</accession>
<gene>
    <name evidence="15" type="ORF">IAA54_02905</name>
</gene>
<dbReference type="SUPFAM" id="SSF56327">
    <property type="entry name" value="LDH C-terminal domain-like"/>
    <property type="match status" value="1"/>
</dbReference>
<keyword evidence="11" id="KW-0170">Cobalt</keyword>
<evidence type="ECO:0000256" key="12">
    <source>
        <dbReference type="PIRSR" id="PIRSR601088-4"/>
    </source>
</evidence>
<dbReference type="PANTHER" id="PTHR32092:SF2">
    <property type="entry name" value="ALPHA-GALACTURONIDASE"/>
    <property type="match status" value="1"/>
</dbReference>
<dbReference type="PRINTS" id="PR00732">
    <property type="entry name" value="GLHYDRLASE4"/>
</dbReference>
<protein>
    <submittedName>
        <fullName evidence="15">Alpha-glucosidase/alpha-galactosidase</fullName>
    </submittedName>
</protein>
<keyword evidence="11" id="KW-0533">Nickel</keyword>
<dbReference type="EMBL" id="DVHF01000036">
    <property type="protein sequence ID" value="HIR56592.1"/>
    <property type="molecule type" value="Genomic_DNA"/>
</dbReference>
<keyword evidence="9 13" id="KW-0326">Glycosidase</keyword>
<evidence type="ECO:0000313" key="16">
    <source>
        <dbReference type="Proteomes" id="UP000886785"/>
    </source>
</evidence>
<keyword evidence="8" id="KW-0119">Carbohydrate metabolism</keyword>
<feature type="binding site" evidence="10">
    <location>
        <position position="156"/>
    </location>
    <ligand>
        <name>substrate</name>
    </ligand>
</feature>
<feature type="binding site" evidence="11">
    <location>
        <position position="178"/>
    </location>
    <ligand>
        <name>Mn(2+)</name>
        <dbReference type="ChEBI" id="CHEBI:29035"/>
    </ligand>
</feature>
<evidence type="ECO:0000256" key="8">
    <source>
        <dbReference type="ARBA" id="ARBA00023277"/>
    </source>
</evidence>
<feature type="site" description="Increases basicity of active site Tyr" evidence="12">
    <location>
        <position position="118"/>
    </location>
</feature>
<dbReference type="SUPFAM" id="SSF51735">
    <property type="entry name" value="NAD(P)-binding Rossmann-fold domains"/>
    <property type="match status" value="1"/>
</dbReference>
<dbReference type="GO" id="GO:0046872">
    <property type="term" value="F:metal ion binding"/>
    <property type="evidence" value="ECO:0007669"/>
    <property type="project" value="UniProtKB-KW"/>
</dbReference>
<comment type="cofactor">
    <cofactor evidence="1">
        <name>Mn(2+)</name>
        <dbReference type="ChEBI" id="CHEBI:29035"/>
    </cofactor>
</comment>
<evidence type="ECO:0000256" key="2">
    <source>
        <dbReference type="ARBA" id="ARBA00010141"/>
    </source>
</evidence>
<dbReference type="GO" id="GO:0004553">
    <property type="term" value="F:hydrolase activity, hydrolyzing O-glycosyl compounds"/>
    <property type="evidence" value="ECO:0007669"/>
    <property type="project" value="InterPro"/>
</dbReference>
<evidence type="ECO:0000256" key="1">
    <source>
        <dbReference type="ARBA" id="ARBA00001936"/>
    </source>
</evidence>
<evidence type="ECO:0000256" key="4">
    <source>
        <dbReference type="ARBA" id="ARBA00022723"/>
    </source>
</evidence>
<evidence type="ECO:0000256" key="13">
    <source>
        <dbReference type="RuleBase" id="RU361152"/>
    </source>
</evidence>
<evidence type="ECO:0000259" key="14">
    <source>
        <dbReference type="Pfam" id="PF11975"/>
    </source>
</evidence>
<evidence type="ECO:0000256" key="7">
    <source>
        <dbReference type="ARBA" id="ARBA00023211"/>
    </source>
</evidence>
<sequence>MKYQKDVKNLTVAYIGGGSRGWAWGFMKDLAMDPDMDGIVRLYDIDMEAAKNNEIIGNKISAHPEAKARWKYVVSNSLSEALQGADFVVISILPGTFEEMRSDVHAPEKYGIYQSVGDTVGPGGFMRAMRTIPMFVEIAEAIRDYAPDAWVINYTNPMSLCVRTLYEVFPQIKAFGCCHEVFGTQKLLAAMLKDMCGIEGVTRQEIKTNVLAINHFTWLDKASYKGMDLFPLYREFAEKYYETGFDEGQDKNWMNSSFACAHRVKFDLFLKYGLIAAAGDRHLAEFMPPWYLKDPETVKSWKFRLTTVDWRVNDLKERLARSHGFVSGELEIKMEPSGEEGHLLIKALLGLGDMVSNVNIPNRGQIPNLPLGSVVETNALFRHNEISPVMVGELPGNVLALVIRHVVNQENTLKAAMTCDRDLAFTTFMNDPQMIIDINDGKVLFEEMLEAQKKYLPKGWGLD</sequence>
<comment type="subunit">
    <text evidence="3">Homotetramer.</text>
</comment>
<organism evidence="15 16">
    <name type="scientific">Candidatus Gallacutalibacter pullicola</name>
    <dbReference type="NCBI Taxonomy" id="2840830"/>
    <lineage>
        <taxon>Bacteria</taxon>
        <taxon>Bacillati</taxon>
        <taxon>Bacillota</taxon>
        <taxon>Clostridia</taxon>
        <taxon>Eubacteriales</taxon>
        <taxon>Candidatus Gallacutalibacter</taxon>
    </lineage>
</organism>